<comment type="caution">
    <text evidence="2">The sequence shown here is derived from an EMBL/GenBank/DDBJ whole genome shotgun (WGS) entry which is preliminary data.</text>
</comment>
<dbReference type="InterPro" id="IPR004839">
    <property type="entry name" value="Aminotransferase_I/II_large"/>
</dbReference>
<dbReference type="Pfam" id="PF00155">
    <property type="entry name" value="Aminotran_1_2"/>
    <property type="match status" value="1"/>
</dbReference>
<reference evidence="2 3" key="1">
    <citation type="submission" date="2020-08" db="EMBL/GenBank/DDBJ databases">
        <title>Genomic Encyclopedia of Type Strains, Phase IV (KMG-IV): sequencing the most valuable type-strain genomes for metagenomic binning, comparative biology and taxonomic classification.</title>
        <authorList>
            <person name="Goeker M."/>
        </authorList>
    </citation>
    <scope>NUCLEOTIDE SEQUENCE [LARGE SCALE GENOMIC DNA]</scope>
    <source>
        <strain evidence="2 3">DSM 27521</strain>
    </source>
</reference>
<dbReference type="SUPFAM" id="SSF53383">
    <property type="entry name" value="PLP-dependent transferases"/>
    <property type="match status" value="1"/>
</dbReference>
<dbReference type="Gene3D" id="3.40.640.10">
    <property type="entry name" value="Type I PLP-dependent aspartate aminotransferase-like (Major domain)"/>
    <property type="match status" value="1"/>
</dbReference>
<dbReference type="Proteomes" id="UP000539473">
    <property type="component" value="Unassembled WGS sequence"/>
</dbReference>
<keyword evidence="2" id="KW-0032">Aminotransferase</keyword>
<dbReference type="GO" id="GO:0030170">
    <property type="term" value="F:pyridoxal phosphate binding"/>
    <property type="evidence" value="ECO:0007669"/>
    <property type="project" value="InterPro"/>
</dbReference>
<evidence type="ECO:0000313" key="2">
    <source>
        <dbReference type="EMBL" id="MBB5377177.1"/>
    </source>
</evidence>
<dbReference type="GO" id="GO:0008483">
    <property type="term" value="F:transaminase activity"/>
    <property type="evidence" value="ECO:0007669"/>
    <property type="project" value="UniProtKB-KW"/>
</dbReference>
<evidence type="ECO:0000313" key="3">
    <source>
        <dbReference type="Proteomes" id="UP000539473"/>
    </source>
</evidence>
<dbReference type="InterPro" id="IPR015421">
    <property type="entry name" value="PyrdxlP-dep_Trfase_major"/>
</dbReference>
<proteinExistence type="predicted"/>
<dbReference type="PANTHER" id="PTHR46577">
    <property type="entry name" value="HTH-TYPE TRANSCRIPTIONAL REGULATORY PROTEIN GABR"/>
    <property type="match status" value="1"/>
</dbReference>
<name>A0A7W8KFE2_9DEIO</name>
<dbReference type="EMBL" id="JACHFK010000006">
    <property type="protein sequence ID" value="MBB5377177.1"/>
    <property type="molecule type" value="Genomic_DNA"/>
</dbReference>
<dbReference type="InterPro" id="IPR051446">
    <property type="entry name" value="HTH_trans_reg/aminotransferase"/>
</dbReference>
<feature type="domain" description="Aminotransferase class I/classII large" evidence="1">
    <location>
        <begin position="34"/>
        <end position="331"/>
    </location>
</feature>
<keyword evidence="2" id="KW-0808">Transferase</keyword>
<organism evidence="2 3">
    <name type="scientific">Deinococcus metalli</name>
    <dbReference type="NCBI Taxonomy" id="1141878"/>
    <lineage>
        <taxon>Bacteria</taxon>
        <taxon>Thermotogati</taxon>
        <taxon>Deinococcota</taxon>
        <taxon>Deinococci</taxon>
        <taxon>Deinococcales</taxon>
        <taxon>Deinococcaceae</taxon>
        <taxon>Deinococcus</taxon>
    </lineage>
</organism>
<dbReference type="CDD" id="cd00609">
    <property type="entry name" value="AAT_like"/>
    <property type="match status" value="1"/>
</dbReference>
<evidence type="ECO:0000259" key="1">
    <source>
        <dbReference type="Pfam" id="PF00155"/>
    </source>
</evidence>
<accession>A0A7W8KFE2</accession>
<dbReference type="InterPro" id="IPR015424">
    <property type="entry name" value="PyrdxlP-dep_Trfase"/>
</dbReference>
<dbReference type="AlphaFoldDB" id="A0A7W8KFE2"/>
<dbReference type="PANTHER" id="PTHR46577:SF1">
    <property type="entry name" value="HTH-TYPE TRANSCRIPTIONAL REGULATORY PROTEIN GABR"/>
    <property type="match status" value="1"/>
</dbReference>
<sequence length="373" mass="39568">MAAGVPRASRGRPRPEGGIVFRTGVTATRMLDARAWRQAWAAAARAPVGGDYGDPAGEPELRAALSAFVARQRGLAVGAENVVVTAGALHALNVIVRALLPPGSAALFEEPGYRAARQVLLDAGHTVIPVPVDDGGLSIGPDSPPARLAYVTPSHQFPLGGRMSLPRRLALLEWARRHDALIVEDDYDGEFRYDAPPLPTLASLDAGGGRVLYLGTLSKVLAPAVRTGFLTAPPALVPALVRARTLLDFGHPLPVQRAVTWLLAGGHVDRHVRRARRWHSQVRTALTEELAPLAPRATLGGIEAGLHVCLHLHGDLDAREVAARLAAREVHAVTLDTYAMRPVTSQALVLGFGGLTVDEARRGARVIRGVLAP</sequence>
<protein>
    <submittedName>
        <fullName evidence="2">GntR family transcriptional regulator/MocR family aminotransferase</fullName>
    </submittedName>
</protein>
<gene>
    <name evidence="2" type="ORF">HNQ07_002650</name>
</gene>